<organism evidence="1">
    <name type="scientific">marine sediment metagenome</name>
    <dbReference type="NCBI Taxonomy" id="412755"/>
    <lineage>
        <taxon>unclassified sequences</taxon>
        <taxon>metagenomes</taxon>
        <taxon>ecological metagenomes</taxon>
    </lineage>
</organism>
<dbReference type="EMBL" id="LAZR01026372">
    <property type="protein sequence ID" value="KKL68961.1"/>
    <property type="molecule type" value="Genomic_DNA"/>
</dbReference>
<dbReference type="AlphaFoldDB" id="A0A0F9ERQ4"/>
<evidence type="ECO:0000313" key="1">
    <source>
        <dbReference type="EMBL" id="KKL68961.1"/>
    </source>
</evidence>
<comment type="caution">
    <text evidence="1">The sequence shown here is derived from an EMBL/GenBank/DDBJ whole genome shotgun (WGS) entry which is preliminary data.</text>
</comment>
<reference evidence="1" key="1">
    <citation type="journal article" date="2015" name="Nature">
        <title>Complex archaea that bridge the gap between prokaryotes and eukaryotes.</title>
        <authorList>
            <person name="Spang A."/>
            <person name="Saw J.H."/>
            <person name="Jorgensen S.L."/>
            <person name="Zaremba-Niedzwiedzka K."/>
            <person name="Martijn J."/>
            <person name="Lind A.E."/>
            <person name="van Eijk R."/>
            <person name="Schleper C."/>
            <person name="Guy L."/>
            <person name="Ettema T.J."/>
        </authorList>
    </citation>
    <scope>NUCLEOTIDE SEQUENCE</scope>
</reference>
<name>A0A0F9ERQ4_9ZZZZ</name>
<sequence>MASLREVFESLEQTLEQEGFKDQVFTFDFEALSSAPQSLIVIPNYGGLEADPIDTYGDNYLRSWVIEINLYTSIATLGAREAGFNMIEAMNKILTALEVRPHLGQKSGSNIRPIKILRGLRAEPIEQEAGTFNWLKTVLFILVPQEESAEALE</sequence>
<accession>A0A0F9ERQ4</accession>
<gene>
    <name evidence="1" type="ORF">LCGC14_2119760</name>
</gene>
<proteinExistence type="predicted"/>
<protein>
    <submittedName>
        <fullName evidence="1">Uncharacterized protein</fullName>
    </submittedName>
</protein>